<name>A0ABT2PV84_9MOLU</name>
<keyword evidence="3" id="KW-1185">Reference proteome</keyword>
<feature type="signal peptide" evidence="1">
    <location>
        <begin position="1"/>
        <end position="19"/>
    </location>
</feature>
<reference evidence="3" key="1">
    <citation type="submission" date="2023-07" db="EMBL/GenBank/DDBJ databases">
        <title>Novel Mycoplasma species identified in domestic and wild animals.</title>
        <authorList>
            <person name="Volokhov D.V."/>
            <person name="Furtak V.A."/>
            <person name="Zagorodnyaya T.A."/>
        </authorList>
    </citation>
    <scope>NUCLEOTIDE SEQUENCE [LARGE SCALE GENOMIC DNA]</scope>
    <source>
        <strain evidence="3">92-19</strain>
    </source>
</reference>
<dbReference type="Gene3D" id="3.90.1010.20">
    <property type="match status" value="2"/>
</dbReference>
<evidence type="ECO:0000256" key="1">
    <source>
        <dbReference type="SAM" id="SignalP"/>
    </source>
</evidence>
<dbReference type="EMBL" id="JAOEGN010000006">
    <property type="protein sequence ID" value="MCU0104865.1"/>
    <property type="molecule type" value="Genomic_DNA"/>
</dbReference>
<keyword evidence="1" id="KW-0732">Signal</keyword>
<protein>
    <recommendedName>
        <fullName evidence="4">FMN-binding protein</fullName>
    </recommendedName>
</protein>
<sequence length="318" mass="33824">MKKILVLLLVVVAAFGLSACKEKEFKVDGEFTAFELGVSSNAPQVTMVTVSIEKGKIAGYNIDVRQGKRTATVTGEGEAAVTTYSWAWNAKTKKELGDDYGMAKTEGQLEWYEQAAKIEEYLLKNGVDSLDGTAIGTAFAVDAMAGVTIKNAYTAVAKAAVELAKQGKFQTVYCSGTDFYFASMVVSPKGKVSDLVIDTRQATKDANAGTFAWNAKTKQELGAAYGMKGVGPKYAYSNGAWSVVAGQKSTLEWNEQIKLITDYVNANGWDGSVDPLVDRSGAKGGVQVDALAGVTIKTSGYFTLLDNLFGAVGKGIIK</sequence>
<evidence type="ECO:0008006" key="4">
    <source>
        <dbReference type="Google" id="ProtNLM"/>
    </source>
</evidence>
<accession>A0ABT2PV84</accession>
<comment type="caution">
    <text evidence="2">The sequence shown here is derived from an EMBL/GenBank/DDBJ whole genome shotgun (WGS) entry which is preliminary data.</text>
</comment>
<organism evidence="2 3">
    <name type="scientific">Paracholeplasma vituli</name>
    <dbReference type="NCBI Taxonomy" id="69473"/>
    <lineage>
        <taxon>Bacteria</taxon>
        <taxon>Bacillati</taxon>
        <taxon>Mycoplasmatota</taxon>
        <taxon>Mollicutes</taxon>
        <taxon>Acholeplasmatales</taxon>
        <taxon>Acholeplasmataceae</taxon>
        <taxon>Paracholeplasma</taxon>
    </lineage>
</organism>
<gene>
    <name evidence="2" type="ORF">N7603_04265</name>
</gene>
<dbReference type="Proteomes" id="UP001209076">
    <property type="component" value="Unassembled WGS sequence"/>
</dbReference>
<evidence type="ECO:0000313" key="2">
    <source>
        <dbReference type="EMBL" id="MCU0104865.1"/>
    </source>
</evidence>
<dbReference type="PROSITE" id="PS51257">
    <property type="entry name" value="PROKAR_LIPOPROTEIN"/>
    <property type="match status" value="1"/>
</dbReference>
<evidence type="ECO:0000313" key="3">
    <source>
        <dbReference type="Proteomes" id="UP001209076"/>
    </source>
</evidence>
<feature type="chain" id="PRO_5045092163" description="FMN-binding protein" evidence="1">
    <location>
        <begin position="20"/>
        <end position="318"/>
    </location>
</feature>
<dbReference type="RefSeq" id="WP_262096120.1">
    <property type="nucleotide sequence ID" value="NZ_JAOEGN010000006.1"/>
</dbReference>
<proteinExistence type="predicted"/>